<protein>
    <recommendedName>
        <fullName evidence="10">Dynein axonemal intermediate chain 4</fullName>
    </recommendedName>
    <alternativeName>
        <fullName evidence="11">WD repeat-containing protein 78</fullName>
    </alternativeName>
</protein>
<feature type="region of interest" description="Disordered" evidence="13">
    <location>
        <begin position="96"/>
        <end position="129"/>
    </location>
</feature>
<keyword evidence="2" id="KW-0963">Cytoplasm</keyword>
<evidence type="ECO:0000256" key="1">
    <source>
        <dbReference type="ARBA" id="ARBA00004611"/>
    </source>
</evidence>
<sequence length="1191" mass="130149">MAVASSASRGGLPKQTSGTAVSKGKASTSTKIEATASRTRNTSGGDSGVTGGGRMLIYCDGKNVTPKSLVPSHYQKLGGADQTNLDSIGILGTSPSALPTHEEEKVVPDKPPPTAAEIKAKAPKQATLSKDELERPIDIVLSETQTETLLVFPSLCVSLDNPQSGSVASRNKAYEELCASKADSDQYKEQHAQTMNQPHKSKEVFAAAPNTEHAEVNVTGWDIYDAFATAPVPKHEQIQQACEKESQAAVSVAVKKPGCLFTMQEPYPVSELPKEVKQKTGGDGGRRGIRNAPNASGTLRAGISAGPSALAGGVTAETQHGYPSAAQTDPLAPGDTLPGQDEAEAVLREEPEAGDKIPWQVGAENPIPDEMAKSLRVMERIVSQNVFHRQHMIYRNYPTLDELARLDEIRMEEAMGTAGTSGFGDVSVAEDAPVAEPAPVGAGLEVDTGDAGEDGADELAEDAIPEEKDADKPALQDLFCFDAPQLTQGMTVTCAEWNSNNKDLLAVSYGDTAPVPINPGGLVLFWSLKNPTYPERVIRTRHGVTALHFSSIHPNMVAAGTHDGSVMIWDLRRPSDTPVLRSGSSVSSHNDQKHTDIVWETRWVDQGPDKQPPELLVSVSSDGNVLQWSLKKGLEQMLLMPLKRIANPYLGANCVYKHKEGIVFRKSSGFCIDFPRHDPSTYLVGTEDGLVHRCSTSYNEQYLDTYYGHSGPVYRVRCNPFMSHAFLTCSADWTMKLWTTKPPPGHPPETPLLTFQSTDLYASVNDVIWAPQNSTSFAAAMDDGRIELWDLAEKPLDPIVVHYPQEDKPQRRRTCVRFSPNSPVLVAGDDQGSVDVMRMYNTNQAYYSDQEQQDRLSAVMVKKRSFPPMRVSKQAVSKGFQTLLQFALAVQDRMDLFTVVKLISERRGWILSNDGFVRQLVHPGLTEALMQLARSEELLKPAARPQLDVVHEDCDKPTKPSCANKRAASEHCHASKLGRSLSRMSSFSSDAAGEAAATLQRTAAQDGRLVRKLSKSSSALSDISTDETDAKVPRTSSYQPLQARTISDKELGYASRLPRQDSVSPELKKIRPIQDVREGRAGMKDGTYLYVVMLGDQDNIRLIHEDYLVHEGVLAGHTSLVQRNEFTRGWAKQWDSNDPQFRHTVLYAGELEYAEGEGVLTWNNHSGHYTPAAADHVRVHLDPATFVAFDE</sequence>
<dbReference type="PANTHER" id="PTHR12442:SF12">
    <property type="entry name" value="DYNEIN AXONEMAL INTERMEDIATE CHAIN 4"/>
    <property type="match status" value="1"/>
</dbReference>
<feature type="region of interest" description="Disordered" evidence="13">
    <location>
        <begin position="1006"/>
        <end position="1040"/>
    </location>
</feature>
<dbReference type="PROSITE" id="PS00678">
    <property type="entry name" value="WD_REPEATS_1"/>
    <property type="match status" value="1"/>
</dbReference>
<evidence type="ECO:0000256" key="9">
    <source>
        <dbReference type="ARBA" id="ARBA00024190"/>
    </source>
</evidence>
<keyword evidence="3 12" id="KW-0853">WD repeat</keyword>
<evidence type="ECO:0000256" key="5">
    <source>
        <dbReference type="ARBA" id="ARBA00022846"/>
    </source>
</evidence>
<dbReference type="GO" id="GO:0003341">
    <property type="term" value="P:cilium movement"/>
    <property type="evidence" value="ECO:0007669"/>
    <property type="project" value="TreeGrafter"/>
</dbReference>
<organism evidence="14 15">
    <name type="scientific">Symbiodinium pilosum</name>
    <name type="common">Dinoflagellate</name>
    <dbReference type="NCBI Taxonomy" id="2952"/>
    <lineage>
        <taxon>Eukaryota</taxon>
        <taxon>Sar</taxon>
        <taxon>Alveolata</taxon>
        <taxon>Dinophyceae</taxon>
        <taxon>Suessiales</taxon>
        <taxon>Symbiodiniaceae</taxon>
        <taxon>Symbiodinium</taxon>
    </lineage>
</organism>
<keyword evidence="5" id="KW-0282">Flagellum</keyword>
<evidence type="ECO:0000256" key="11">
    <source>
        <dbReference type="ARBA" id="ARBA00041557"/>
    </source>
</evidence>
<evidence type="ECO:0000313" key="14">
    <source>
        <dbReference type="EMBL" id="CAE7221378.1"/>
    </source>
</evidence>
<feature type="region of interest" description="Disordered" evidence="13">
    <location>
        <begin position="952"/>
        <end position="975"/>
    </location>
</feature>
<evidence type="ECO:0000256" key="6">
    <source>
        <dbReference type="ARBA" id="ARBA00023069"/>
    </source>
</evidence>
<evidence type="ECO:0000256" key="10">
    <source>
        <dbReference type="ARBA" id="ARBA00040002"/>
    </source>
</evidence>
<evidence type="ECO:0000256" key="2">
    <source>
        <dbReference type="ARBA" id="ARBA00022490"/>
    </source>
</evidence>
<dbReference type="InterPro" id="IPR036322">
    <property type="entry name" value="WD40_repeat_dom_sf"/>
</dbReference>
<dbReference type="GO" id="GO:0005858">
    <property type="term" value="C:axonemal dynein complex"/>
    <property type="evidence" value="ECO:0007669"/>
    <property type="project" value="TreeGrafter"/>
</dbReference>
<comment type="subcellular location">
    <subcellularLocation>
        <location evidence="1">Cytoplasm</location>
        <location evidence="1">Cytoskeleton</location>
        <location evidence="1">Flagellum axoneme</location>
    </subcellularLocation>
    <subcellularLocation>
        <location evidence="9">Dynein axonemal particle</location>
    </subcellularLocation>
</comment>
<feature type="repeat" description="WD" evidence="12">
    <location>
        <begin position="544"/>
        <end position="579"/>
    </location>
</feature>
<feature type="region of interest" description="Disordered" evidence="13">
    <location>
        <begin position="272"/>
        <end position="304"/>
    </location>
</feature>
<dbReference type="GO" id="GO:0120293">
    <property type="term" value="C:dynein axonemal particle"/>
    <property type="evidence" value="ECO:0007669"/>
    <property type="project" value="UniProtKB-SubCell"/>
</dbReference>
<evidence type="ECO:0000256" key="12">
    <source>
        <dbReference type="PROSITE-ProRule" id="PRU00221"/>
    </source>
</evidence>
<evidence type="ECO:0000256" key="13">
    <source>
        <dbReference type="SAM" id="MobiDB-lite"/>
    </source>
</evidence>
<evidence type="ECO:0000256" key="3">
    <source>
        <dbReference type="ARBA" id="ARBA00022574"/>
    </source>
</evidence>
<dbReference type="OrthoDB" id="366230at2759"/>
<dbReference type="GO" id="GO:0045504">
    <property type="term" value="F:dynein heavy chain binding"/>
    <property type="evidence" value="ECO:0007669"/>
    <property type="project" value="TreeGrafter"/>
</dbReference>
<dbReference type="InterPro" id="IPR001680">
    <property type="entry name" value="WD40_rpt"/>
</dbReference>
<dbReference type="PROSITE" id="PS50082">
    <property type="entry name" value="WD_REPEATS_2"/>
    <property type="match status" value="1"/>
</dbReference>
<keyword evidence="7" id="KW-0206">Cytoskeleton</keyword>
<keyword evidence="6" id="KW-0969">Cilium</keyword>
<dbReference type="InterPro" id="IPR050687">
    <property type="entry name" value="Dynein_IC"/>
</dbReference>
<name>A0A812K322_SYMPI</name>
<proteinExistence type="predicted"/>
<evidence type="ECO:0000313" key="15">
    <source>
        <dbReference type="Proteomes" id="UP000649617"/>
    </source>
</evidence>
<feature type="region of interest" description="Disordered" evidence="13">
    <location>
        <begin position="1"/>
        <end position="52"/>
    </location>
</feature>
<evidence type="ECO:0000256" key="7">
    <source>
        <dbReference type="ARBA" id="ARBA00023212"/>
    </source>
</evidence>
<dbReference type="SUPFAM" id="SSF50978">
    <property type="entry name" value="WD40 repeat-like"/>
    <property type="match status" value="1"/>
</dbReference>
<dbReference type="AlphaFoldDB" id="A0A812K322"/>
<feature type="region of interest" description="Disordered" evidence="13">
    <location>
        <begin position="320"/>
        <end position="339"/>
    </location>
</feature>
<feature type="compositionally biased region" description="Polar residues" evidence="13">
    <location>
        <begin position="1"/>
        <end position="41"/>
    </location>
</feature>
<dbReference type="EMBL" id="CAJNIZ010003336">
    <property type="protein sequence ID" value="CAE7221378.1"/>
    <property type="molecule type" value="Genomic_DNA"/>
</dbReference>
<keyword evidence="4" id="KW-0677">Repeat</keyword>
<gene>
    <name evidence="14" type="primary">Dnai4</name>
    <name evidence="14" type="ORF">SPIL2461_LOCUS2929</name>
</gene>
<dbReference type="InterPro" id="IPR019775">
    <property type="entry name" value="WD40_repeat_CS"/>
</dbReference>
<evidence type="ECO:0000256" key="8">
    <source>
        <dbReference type="ARBA" id="ARBA00023273"/>
    </source>
</evidence>
<comment type="caution">
    <text evidence="14">The sequence shown here is derived from an EMBL/GenBank/DDBJ whole genome shotgun (WGS) entry which is preliminary data.</text>
</comment>
<reference evidence="14" key="1">
    <citation type="submission" date="2021-02" db="EMBL/GenBank/DDBJ databases">
        <authorList>
            <person name="Dougan E. K."/>
            <person name="Rhodes N."/>
            <person name="Thang M."/>
            <person name="Chan C."/>
        </authorList>
    </citation>
    <scope>NUCLEOTIDE SEQUENCE</scope>
</reference>
<dbReference type="SMART" id="SM00320">
    <property type="entry name" value="WD40"/>
    <property type="match status" value="6"/>
</dbReference>
<accession>A0A812K322</accession>
<dbReference type="Gene3D" id="2.130.10.10">
    <property type="entry name" value="YVTN repeat-like/Quinoprotein amine dehydrogenase"/>
    <property type="match status" value="2"/>
</dbReference>
<keyword evidence="15" id="KW-1185">Reference proteome</keyword>
<dbReference type="Pfam" id="PF00400">
    <property type="entry name" value="WD40"/>
    <property type="match status" value="2"/>
</dbReference>
<dbReference type="Proteomes" id="UP000649617">
    <property type="component" value="Unassembled WGS sequence"/>
</dbReference>
<dbReference type="GO" id="GO:0045503">
    <property type="term" value="F:dynein light chain binding"/>
    <property type="evidence" value="ECO:0007669"/>
    <property type="project" value="TreeGrafter"/>
</dbReference>
<keyword evidence="8" id="KW-0966">Cell projection</keyword>
<dbReference type="InterPro" id="IPR015943">
    <property type="entry name" value="WD40/YVTN_repeat-like_dom_sf"/>
</dbReference>
<dbReference type="PANTHER" id="PTHR12442">
    <property type="entry name" value="DYNEIN INTERMEDIATE CHAIN"/>
    <property type="match status" value="1"/>
</dbReference>
<feature type="compositionally biased region" description="Basic and acidic residues" evidence="13">
    <location>
        <begin position="272"/>
        <end position="286"/>
    </location>
</feature>
<evidence type="ECO:0000256" key="4">
    <source>
        <dbReference type="ARBA" id="ARBA00022737"/>
    </source>
</evidence>